<dbReference type="GO" id="GO:0003677">
    <property type="term" value="F:DNA binding"/>
    <property type="evidence" value="ECO:0007669"/>
    <property type="project" value="UniProtKB-UniRule"/>
</dbReference>
<evidence type="ECO:0000313" key="20">
    <source>
        <dbReference type="EMBL" id="QDV68764.1"/>
    </source>
</evidence>
<dbReference type="InterPro" id="IPR019760">
    <property type="entry name" value="DNA-dir_DNA_pol_A_CS"/>
</dbReference>
<dbReference type="CDD" id="cd09859">
    <property type="entry name" value="PIN_53EXO"/>
    <property type="match status" value="1"/>
</dbReference>
<dbReference type="SMART" id="SM00475">
    <property type="entry name" value="53EXOc"/>
    <property type="match status" value="1"/>
</dbReference>
<name>A0A518JT98_9BACT</name>
<dbReference type="SMART" id="SM00279">
    <property type="entry name" value="HhH2"/>
    <property type="match status" value="1"/>
</dbReference>
<keyword evidence="13 16" id="KW-0234">DNA repair</keyword>
<evidence type="ECO:0000259" key="19">
    <source>
        <dbReference type="SMART" id="SM00482"/>
    </source>
</evidence>
<dbReference type="Gene3D" id="3.40.50.1010">
    <property type="entry name" value="5'-nuclease"/>
    <property type="match status" value="1"/>
</dbReference>
<dbReference type="Gene3D" id="3.30.70.370">
    <property type="match status" value="1"/>
</dbReference>
<evidence type="ECO:0000256" key="3">
    <source>
        <dbReference type="ARBA" id="ARBA00020311"/>
    </source>
</evidence>
<keyword evidence="11 16" id="KW-0239">DNA-directed DNA polymerase</keyword>
<dbReference type="KEGG" id="rcf:Poly24_24770"/>
<accession>A0A518JT98</accession>
<sequence length="929" mass="104677">MTDPLIKRLFLLDGMALIYRAHFAMVRSPRYTSASVCTSAVFGMTNAILDILKREEPSHIAAVFDTSAPTHRHIEYPAYKAQRDAMPEDLSSQIPLVFRLFEAFNIPVITIDGYEADDIIGTLAHEAEQQHFTTYMVTPDKDFQQLLTDNIYIYRPGRQGNTHEVVGVADVLEKWGLENVRQFIDILGLMGDASDNIPGIKGIGEKTAQKLIADFGSIENLLQSTGKLKGKQRERVEQGADDAILSKRLATILLDVPHTIDLDSLKAKDFDKERLSQLFMELEFETFGKRMFGKSFSVGATKAKVVREKREAEIQQQLFFDEPVEEKTIHNSPHTYHTITTANERSALVEKLLAQKRICFDTETTGLNPREVEPLGLSFSFADNEAYYVVFPTSPEETKTVLEQFRPVFENEAIEKVGHNLKYDITLLKWQGIEVRGALFDTMLAHSMKEPEMRHGLDYLAKLYLGYTPIPTSDLIGPKGPEQKNMRDVPLEQLAQYACEDADVTWRINDVIRADIENRGVSQVCYEVECPLIPVLVDMEFEGIRLDVDSLAVYSKHLEGEIADLTARIHSAAGREFNIDSPKQLGVVLYEDLQIDDKPKKTATGQYSTRESELLRLSGRHEIVQDILDYRSAVKLKNTYVDQLPAAVNPQTGRLHTHYSQTWTATGRMQSNDPNLQTIPIRKARGKEIRAAFVPRDDDYLILSADYSQIELRIMAELSQDAGMIEAFTSGEDIHTVTASKVYKVDLADVTREMRDKAKTVNFGILYGISAFGLQQRLNIPRGEASALIDNYFEKYPGVQTYIDATIAFAKEHGYVVTKTGRRRYLRDITSRNHSARTASERLAMNSPIQGTAADMLKLAMIKVHAALKAADMKTKMLLTVHDEIVFDLHKSEQESAVPLIEEAMRTAFPMSVPIVVETGVGKNWLEAH</sequence>
<dbReference type="FunFam" id="1.10.150.20:FF:000003">
    <property type="entry name" value="DNA polymerase I"/>
    <property type="match status" value="1"/>
</dbReference>
<dbReference type="SUPFAM" id="SSF88723">
    <property type="entry name" value="PIN domain-like"/>
    <property type="match status" value="1"/>
</dbReference>
<dbReference type="GO" id="GO:0008408">
    <property type="term" value="F:3'-5' exonuclease activity"/>
    <property type="evidence" value="ECO:0007669"/>
    <property type="project" value="UniProtKB-UniRule"/>
</dbReference>
<comment type="function">
    <text evidence="16">In addition to polymerase activity, this DNA polymerase exhibits 3'-5' and 5'-3' exonuclease activity.</text>
</comment>
<dbReference type="PRINTS" id="PR00868">
    <property type="entry name" value="DNAPOLI"/>
</dbReference>
<dbReference type="GO" id="GO:0003887">
    <property type="term" value="F:DNA-directed DNA polymerase activity"/>
    <property type="evidence" value="ECO:0007669"/>
    <property type="project" value="UniProtKB-UniRule"/>
</dbReference>
<feature type="domain" description="DNA-directed DNA polymerase family A palm" evidence="19">
    <location>
        <begin position="686"/>
        <end position="893"/>
    </location>
</feature>
<reference evidence="20 21" key="1">
    <citation type="submission" date="2019-02" db="EMBL/GenBank/DDBJ databases">
        <title>Deep-cultivation of Planctomycetes and their phenomic and genomic characterization uncovers novel biology.</title>
        <authorList>
            <person name="Wiegand S."/>
            <person name="Jogler M."/>
            <person name="Boedeker C."/>
            <person name="Pinto D."/>
            <person name="Vollmers J."/>
            <person name="Rivas-Marin E."/>
            <person name="Kohn T."/>
            <person name="Peeters S.H."/>
            <person name="Heuer A."/>
            <person name="Rast P."/>
            <person name="Oberbeckmann S."/>
            <person name="Bunk B."/>
            <person name="Jeske O."/>
            <person name="Meyerdierks A."/>
            <person name="Storesund J.E."/>
            <person name="Kallscheuer N."/>
            <person name="Luecker S."/>
            <person name="Lage O.M."/>
            <person name="Pohl T."/>
            <person name="Merkel B.J."/>
            <person name="Hornburger P."/>
            <person name="Mueller R.-W."/>
            <person name="Bruemmer F."/>
            <person name="Labrenz M."/>
            <person name="Spormann A.M."/>
            <person name="Op den Camp H."/>
            <person name="Overmann J."/>
            <person name="Amann R."/>
            <person name="Jetten M.S.M."/>
            <person name="Mascher T."/>
            <person name="Medema M.H."/>
            <person name="Devos D.P."/>
            <person name="Kaster A.-K."/>
            <person name="Ovreas L."/>
            <person name="Rohde M."/>
            <person name="Galperin M.Y."/>
            <person name="Jogler C."/>
        </authorList>
    </citation>
    <scope>NUCLEOTIDE SEQUENCE [LARGE SCALE GENOMIC DNA]</scope>
    <source>
        <strain evidence="20 21">Poly24</strain>
    </source>
</reference>
<dbReference type="InterPro" id="IPR008918">
    <property type="entry name" value="HhH2"/>
</dbReference>
<dbReference type="CDD" id="cd08637">
    <property type="entry name" value="DNA_pol_A_pol_I_C"/>
    <property type="match status" value="1"/>
</dbReference>
<dbReference type="PANTHER" id="PTHR10133">
    <property type="entry name" value="DNA POLYMERASE I"/>
    <property type="match status" value="1"/>
</dbReference>
<evidence type="ECO:0000256" key="1">
    <source>
        <dbReference type="ARBA" id="ARBA00007705"/>
    </source>
</evidence>
<evidence type="ECO:0000259" key="17">
    <source>
        <dbReference type="SMART" id="SM00474"/>
    </source>
</evidence>
<dbReference type="Pfam" id="PF01612">
    <property type="entry name" value="DNA_pol_A_exo1"/>
    <property type="match status" value="1"/>
</dbReference>
<evidence type="ECO:0000256" key="11">
    <source>
        <dbReference type="ARBA" id="ARBA00022932"/>
    </source>
</evidence>
<dbReference type="CDD" id="cd06139">
    <property type="entry name" value="DNA_polA_I_Ecoli_like_exo"/>
    <property type="match status" value="1"/>
</dbReference>
<organism evidence="20 21">
    <name type="scientific">Rosistilla carotiformis</name>
    <dbReference type="NCBI Taxonomy" id="2528017"/>
    <lineage>
        <taxon>Bacteria</taxon>
        <taxon>Pseudomonadati</taxon>
        <taxon>Planctomycetota</taxon>
        <taxon>Planctomycetia</taxon>
        <taxon>Pirellulales</taxon>
        <taxon>Pirellulaceae</taxon>
        <taxon>Rosistilla</taxon>
    </lineage>
</organism>
<dbReference type="PROSITE" id="PS00447">
    <property type="entry name" value="DNA_POLYMERASE_A"/>
    <property type="match status" value="1"/>
</dbReference>
<evidence type="ECO:0000259" key="18">
    <source>
        <dbReference type="SMART" id="SM00475"/>
    </source>
</evidence>
<dbReference type="RefSeq" id="WP_197452517.1">
    <property type="nucleotide sequence ID" value="NZ_CP036348.1"/>
</dbReference>
<dbReference type="Pfam" id="PF02739">
    <property type="entry name" value="5_3_exonuc_N"/>
    <property type="match status" value="1"/>
</dbReference>
<proteinExistence type="inferred from homology"/>
<keyword evidence="10 16" id="KW-0269">Exonuclease</keyword>
<evidence type="ECO:0000256" key="8">
    <source>
        <dbReference type="ARBA" id="ARBA00022763"/>
    </source>
</evidence>
<dbReference type="SUPFAM" id="SSF56672">
    <property type="entry name" value="DNA/RNA polymerases"/>
    <property type="match status" value="1"/>
</dbReference>
<keyword evidence="5 16" id="KW-0548">Nucleotidyltransferase</keyword>
<dbReference type="EMBL" id="CP036348">
    <property type="protein sequence ID" value="QDV68764.1"/>
    <property type="molecule type" value="Genomic_DNA"/>
</dbReference>
<dbReference type="InterPro" id="IPR020045">
    <property type="entry name" value="DNA_polI_H3TH"/>
</dbReference>
<dbReference type="Gene3D" id="3.30.420.10">
    <property type="entry name" value="Ribonuclease H-like superfamily/Ribonuclease H"/>
    <property type="match status" value="1"/>
</dbReference>
<dbReference type="Pfam" id="PF00476">
    <property type="entry name" value="DNA_pol_A"/>
    <property type="match status" value="1"/>
</dbReference>
<keyword evidence="7" id="KW-0540">Nuclease</keyword>
<keyword evidence="4 16" id="KW-0808">Transferase</keyword>
<dbReference type="GO" id="GO:0006261">
    <property type="term" value="P:DNA-templated DNA replication"/>
    <property type="evidence" value="ECO:0007669"/>
    <property type="project" value="UniProtKB-UniRule"/>
</dbReference>
<dbReference type="SUPFAM" id="SSF53098">
    <property type="entry name" value="Ribonuclease H-like"/>
    <property type="match status" value="1"/>
</dbReference>
<evidence type="ECO:0000256" key="15">
    <source>
        <dbReference type="NCBIfam" id="TIGR00593"/>
    </source>
</evidence>
<dbReference type="InterPro" id="IPR018320">
    <property type="entry name" value="DNA_polymerase_1"/>
</dbReference>
<dbReference type="InterPro" id="IPR001098">
    <property type="entry name" value="DNA-dir_DNA_pol_A_palm_dom"/>
</dbReference>
<dbReference type="InterPro" id="IPR029060">
    <property type="entry name" value="PIN-like_dom_sf"/>
</dbReference>
<comment type="catalytic activity">
    <reaction evidence="14 16">
        <text>DNA(n) + a 2'-deoxyribonucleoside 5'-triphosphate = DNA(n+1) + diphosphate</text>
        <dbReference type="Rhea" id="RHEA:22508"/>
        <dbReference type="Rhea" id="RHEA-COMP:17339"/>
        <dbReference type="Rhea" id="RHEA-COMP:17340"/>
        <dbReference type="ChEBI" id="CHEBI:33019"/>
        <dbReference type="ChEBI" id="CHEBI:61560"/>
        <dbReference type="ChEBI" id="CHEBI:173112"/>
        <dbReference type="EC" id="2.7.7.7"/>
    </reaction>
</comment>
<evidence type="ECO:0000256" key="13">
    <source>
        <dbReference type="ARBA" id="ARBA00023204"/>
    </source>
</evidence>
<evidence type="ECO:0000256" key="9">
    <source>
        <dbReference type="ARBA" id="ARBA00022801"/>
    </source>
</evidence>
<dbReference type="Pfam" id="PF01367">
    <property type="entry name" value="5_3_exonuc"/>
    <property type="match status" value="1"/>
</dbReference>
<dbReference type="SMART" id="SM00474">
    <property type="entry name" value="35EXOc"/>
    <property type="match status" value="1"/>
</dbReference>
<dbReference type="PANTHER" id="PTHR10133:SF27">
    <property type="entry name" value="DNA POLYMERASE NU"/>
    <property type="match status" value="1"/>
</dbReference>
<dbReference type="AlphaFoldDB" id="A0A518JT98"/>
<dbReference type="Proteomes" id="UP000315082">
    <property type="component" value="Chromosome"/>
</dbReference>
<dbReference type="InterPro" id="IPR036279">
    <property type="entry name" value="5-3_exonuclease_C_sf"/>
</dbReference>
<gene>
    <name evidence="16 20" type="primary">polA</name>
    <name evidence="20" type="ORF">Poly24_24770</name>
</gene>
<evidence type="ECO:0000256" key="16">
    <source>
        <dbReference type="RuleBase" id="RU004460"/>
    </source>
</evidence>
<dbReference type="InterPro" id="IPR012337">
    <property type="entry name" value="RNaseH-like_sf"/>
</dbReference>
<dbReference type="InterPro" id="IPR002562">
    <property type="entry name" value="3'-5'_exonuclease_dom"/>
</dbReference>
<evidence type="ECO:0000256" key="4">
    <source>
        <dbReference type="ARBA" id="ARBA00022679"/>
    </source>
</evidence>
<dbReference type="FunFam" id="1.10.150.20:FF:000002">
    <property type="entry name" value="DNA polymerase I"/>
    <property type="match status" value="1"/>
</dbReference>
<evidence type="ECO:0000256" key="10">
    <source>
        <dbReference type="ARBA" id="ARBA00022839"/>
    </source>
</evidence>
<evidence type="ECO:0000256" key="6">
    <source>
        <dbReference type="ARBA" id="ARBA00022705"/>
    </source>
</evidence>
<dbReference type="FunFam" id="1.20.1060.10:FF:000001">
    <property type="entry name" value="DNA polymerase I"/>
    <property type="match status" value="1"/>
</dbReference>
<dbReference type="Gene3D" id="1.10.150.20">
    <property type="entry name" value="5' to 3' exonuclease, C-terminal subdomain"/>
    <property type="match status" value="2"/>
</dbReference>
<keyword evidence="8 16" id="KW-0227">DNA damage</keyword>
<evidence type="ECO:0000256" key="14">
    <source>
        <dbReference type="ARBA" id="ARBA00049244"/>
    </source>
</evidence>
<keyword evidence="6 16" id="KW-0235">DNA replication</keyword>
<dbReference type="NCBIfam" id="NF004397">
    <property type="entry name" value="PRK05755.1"/>
    <property type="match status" value="1"/>
</dbReference>
<dbReference type="InterPro" id="IPR020046">
    <property type="entry name" value="5-3_exonucl_a-hlix_arch_N"/>
</dbReference>
<comment type="similarity">
    <text evidence="1 16">Belongs to the DNA polymerase type-A family.</text>
</comment>
<dbReference type="InterPro" id="IPR036397">
    <property type="entry name" value="RNaseH_sf"/>
</dbReference>
<dbReference type="EC" id="2.7.7.7" evidence="2 15"/>
<dbReference type="InterPro" id="IPR002298">
    <property type="entry name" value="DNA_polymerase_A"/>
</dbReference>
<keyword evidence="21" id="KW-1185">Reference proteome</keyword>
<dbReference type="CDD" id="cd09898">
    <property type="entry name" value="H3TH_53EXO"/>
    <property type="match status" value="1"/>
</dbReference>
<evidence type="ECO:0000256" key="7">
    <source>
        <dbReference type="ARBA" id="ARBA00022722"/>
    </source>
</evidence>
<dbReference type="NCBIfam" id="TIGR00593">
    <property type="entry name" value="pola"/>
    <property type="match status" value="1"/>
</dbReference>
<keyword evidence="12 16" id="KW-0238">DNA-binding</keyword>
<dbReference type="GO" id="GO:0006302">
    <property type="term" value="P:double-strand break repair"/>
    <property type="evidence" value="ECO:0007669"/>
    <property type="project" value="TreeGrafter"/>
</dbReference>
<dbReference type="GO" id="GO:0008409">
    <property type="term" value="F:5'-3' exonuclease activity"/>
    <property type="evidence" value="ECO:0007669"/>
    <property type="project" value="UniProtKB-UniRule"/>
</dbReference>
<feature type="domain" description="5'-3' exonuclease" evidence="18">
    <location>
        <begin position="7"/>
        <end position="268"/>
    </location>
</feature>
<evidence type="ECO:0000256" key="2">
    <source>
        <dbReference type="ARBA" id="ARBA00012417"/>
    </source>
</evidence>
<dbReference type="SUPFAM" id="SSF47807">
    <property type="entry name" value="5' to 3' exonuclease, C-terminal subdomain"/>
    <property type="match status" value="1"/>
</dbReference>
<protein>
    <recommendedName>
        <fullName evidence="3 15">DNA polymerase I</fullName>
        <ecNumber evidence="2 15">2.7.7.7</ecNumber>
    </recommendedName>
</protein>
<keyword evidence="9 16" id="KW-0378">Hydrolase</keyword>
<dbReference type="InterPro" id="IPR002421">
    <property type="entry name" value="5-3_exonuclease"/>
</dbReference>
<dbReference type="Gene3D" id="1.20.1060.10">
    <property type="entry name" value="Taq DNA Polymerase, Chain T, domain 4"/>
    <property type="match status" value="1"/>
</dbReference>
<evidence type="ECO:0000256" key="5">
    <source>
        <dbReference type="ARBA" id="ARBA00022695"/>
    </source>
</evidence>
<dbReference type="InterPro" id="IPR043502">
    <property type="entry name" value="DNA/RNA_pol_sf"/>
</dbReference>
<dbReference type="SMART" id="SM00482">
    <property type="entry name" value="POLAc"/>
    <property type="match status" value="1"/>
</dbReference>
<evidence type="ECO:0000313" key="21">
    <source>
        <dbReference type="Proteomes" id="UP000315082"/>
    </source>
</evidence>
<feature type="domain" description="3'-5' exonuclease" evidence="17">
    <location>
        <begin position="336"/>
        <end position="517"/>
    </location>
</feature>
<evidence type="ECO:0000256" key="12">
    <source>
        <dbReference type="ARBA" id="ARBA00023125"/>
    </source>
</evidence>